<comment type="caution">
    <text evidence="1">The sequence shown here is derived from an EMBL/GenBank/DDBJ whole genome shotgun (WGS) entry which is preliminary data.</text>
</comment>
<sequence>MEAQEDCKWRQIPAFGDWNLWDDMPVTQYFQAGTFFFAAPAEKDDEDLFKVPQFPAKPYSYKKCVVRVKGEKENAVPARKGGRRRYVNEQQKWKPKGVVDEDLYKISPQLLCKVKKAKEAAEEFAGRVPGSELHRLRDAELNKFLGSLLGWCSGELYSVYANMELMETYYCFCTRLNGAQVNTSEFDVNRTAGKGNKRRETPSAWTKANPKFKYGEAMIREKENDSCGPSSVALHTYYLAACAEQKVGITVNFNPFQLGHTESADDFVVGFNDLYDLFNLDGLDMSLLRCFSVYMVQKVMEDSLSVGIMEPQVFLKSNIRCNESAVVDYVKSVFNPYAKERDSLIMFAHNTGDHWLLVVVIPKWNKVVYLDSDRSKQ</sequence>
<proteinExistence type="predicted"/>
<dbReference type="EMBL" id="CAJGYO010000005">
    <property type="protein sequence ID" value="CAD6228542.1"/>
    <property type="molecule type" value="Genomic_DNA"/>
</dbReference>
<dbReference type="InterPro" id="IPR038765">
    <property type="entry name" value="Papain-like_cys_pep_sf"/>
</dbReference>
<organism evidence="1 2">
    <name type="scientific">Miscanthus lutarioriparius</name>
    <dbReference type="NCBI Taxonomy" id="422564"/>
    <lineage>
        <taxon>Eukaryota</taxon>
        <taxon>Viridiplantae</taxon>
        <taxon>Streptophyta</taxon>
        <taxon>Embryophyta</taxon>
        <taxon>Tracheophyta</taxon>
        <taxon>Spermatophyta</taxon>
        <taxon>Magnoliopsida</taxon>
        <taxon>Liliopsida</taxon>
        <taxon>Poales</taxon>
        <taxon>Poaceae</taxon>
        <taxon>PACMAD clade</taxon>
        <taxon>Panicoideae</taxon>
        <taxon>Andropogonodae</taxon>
        <taxon>Andropogoneae</taxon>
        <taxon>Saccharinae</taxon>
        <taxon>Miscanthus</taxon>
    </lineage>
</organism>
<evidence type="ECO:0008006" key="3">
    <source>
        <dbReference type="Google" id="ProtNLM"/>
    </source>
</evidence>
<dbReference type="AlphaFoldDB" id="A0A811NP76"/>
<accession>A0A811NP76</accession>
<keyword evidence="2" id="KW-1185">Reference proteome</keyword>
<dbReference type="SUPFAM" id="SSF54001">
    <property type="entry name" value="Cysteine proteinases"/>
    <property type="match status" value="1"/>
</dbReference>
<evidence type="ECO:0000313" key="1">
    <source>
        <dbReference type="EMBL" id="CAD6228542.1"/>
    </source>
</evidence>
<dbReference type="PANTHER" id="PTHR33699">
    <property type="entry name" value="EXPRESSED PROTEIN"/>
    <property type="match status" value="1"/>
</dbReference>
<name>A0A811NP76_9POAL</name>
<evidence type="ECO:0000313" key="2">
    <source>
        <dbReference type="Proteomes" id="UP000604825"/>
    </source>
</evidence>
<dbReference type="Proteomes" id="UP000604825">
    <property type="component" value="Unassembled WGS sequence"/>
</dbReference>
<dbReference type="OrthoDB" id="755325at2759"/>
<dbReference type="PANTHER" id="PTHR33699:SF2">
    <property type="entry name" value="PATHOGENIC TYPE III EFFECTOR AVIRULENCE FACTOR AVR AVRRPT-CLEAVAGE: CLEAVAGE SITE PROTEIN-RELATED"/>
    <property type="match status" value="1"/>
</dbReference>
<gene>
    <name evidence="1" type="ORF">NCGR_LOCUS19309</name>
</gene>
<protein>
    <recommendedName>
        <fullName evidence="3">Ubiquitin-like protease family profile domain-containing protein</fullName>
    </recommendedName>
</protein>
<reference evidence="1" key="1">
    <citation type="submission" date="2020-10" db="EMBL/GenBank/DDBJ databases">
        <authorList>
            <person name="Han B."/>
            <person name="Lu T."/>
            <person name="Zhao Q."/>
            <person name="Huang X."/>
            <person name="Zhao Y."/>
        </authorList>
    </citation>
    <scope>NUCLEOTIDE SEQUENCE</scope>
</reference>